<feature type="compositionally biased region" description="Basic residues" evidence="1">
    <location>
        <begin position="139"/>
        <end position="148"/>
    </location>
</feature>
<reference evidence="2" key="1">
    <citation type="submission" date="2019-04" db="EMBL/GenBank/DDBJ databases">
        <title>Sequencing of skin fungus with MAO and IRED activity.</title>
        <authorList>
            <person name="Marsaioli A.J."/>
            <person name="Bonatto J.M.C."/>
            <person name="Reis Junior O."/>
        </authorList>
    </citation>
    <scope>NUCLEOTIDE SEQUENCE</scope>
    <source>
        <strain evidence="2">28M1</strain>
    </source>
</reference>
<feature type="region of interest" description="Disordered" evidence="1">
    <location>
        <begin position="1"/>
        <end position="168"/>
    </location>
</feature>
<protein>
    <submittedName>
        <fullName evidence="2">Uncharacterized protein</fullName>
    </submittedName>
</protein>
<feature type="region of interest" description="Disordered" evidence="1">
    <location>
        <begin position="209"/>
        <end position="237"/>
    </location>
</feature>
<feature type="compositionally biased region" description="Basic and acidic residues" evidence="1">
    <location>
        <begin position="112"/>
        <end position="127"/>
    </location>
</feature>
<proteinExistence type="predicted"/>
<organism evidence="2 3">
    <name type="scientific">Didymella heteroderae</name>
    <dbReference type="NCBI Taxonomy" id="1769908"/>
    <lineage>
        <taxon>Eukaryota</taxon>
        <taxon>Fungi</taxon>
        <taxon>Dikarya</taxon>
        <taxon>Ascomycota</taxon>
        <taxon>Pezizomycotina</taxon>
        <taxon>Dothideomycetes</taxon>
        <taxon>Pleosporomycetidae</taxon>
        <taxon>Pleosporales</taxon>
        <taxon>Pleosporineae</taxon>
        <taxon>Didymellaceae</taxon>
        <taxon>Didymella</taxon>
    </lineage>
</organism>
<name>A0A9P5C5E3_9PLEO</name>
<sequence>MDIRKWLAETENPASSEQPELDRFLLPPSQHHTVPDARRRRKRSSSDSSLLEAASPQLWRKGTTAKKLERCEVPSVVNEGHSDISHSASGRPTGSSAASQRYARKPRHKTRADKYDIVSGKAKDQYEGQRPSRKSESRKSKRRSRRKKNESTHNGIGQDFQAGNVSKDRLTLKPSEKIGLFSKGRTSTSIKGRGLPDLVFSEMRFLRNNHGRNDHITQAPDAKKRQKKDHARTKEEDISAFFTTARPALAETDGNVQAKSECPTGASAAPKADRPRLMADPSRASEIAVPTVESESKASYLGFTGQGPRHESTSCFSWLESICAPTVTPGQPMDTLANQNKRVDAWIRETDAIPHGRGTSGHHEIPTAEAPTFRFAALDTRLSRLPNSSGPGFYVQQEQRQRLPMNLGSGNNSGCRYSNDYGQEYMSETGVLDHKVFEDLSDEQGPYGVMEDIDDDVEGLDYVADGVEQAQKPERMSVVTPGFWRPNRLY</sequence>
<gene>
    <name evidence="2" type="ORF">E8E12_009641</name>
</gene>
<comment type="caution">
    <text evidence="2">The sequence shown here is derived from an EMBL/GenBank/DDBJ whole genome shotgun (WGS) entry which is preliminary data.</text>
</comment>
<evidence type="ECO:0000313" key="2">
    <source>
        <dbReference type="EMBL" id="KAF3046458.1"/>
    </source>
</evidence>
<feature type="compositionally biased region" description="Polar residues" evidence="1">
    <location>
        <begin position="85"/>
        <end position="99"/>
    </location>
</feature>
<feature type="compositionally biased region" description="Basic residues" evidence="1">
    <location>
        <begin position="102"/>
        <end position="111"/>
    </location>
</feature>
<dbReference type="AlphaFoldDB" id="A0A9P5C5E3"/>
<dbReference type="OrthoDB" id="2537141at2759"/>
<dbReference type="Proteomes" id="UP000758155">
    <property type="component" value="Unassembled WGS sequence"/>
</dbReference>
<keyword evidence="3" id="KW-1185">Reference proteome</keyword>
<feature type="region of interest" description="Disordered" evidence="1">
    <location>
        <begin position="254"/>
        <end position="278"/>
    </location>
</feature>
<dbReference type="EMBL" id="SWKV01000004">
    <property type="protein sequence ID" value="KAF3046458.1"/>
    <property type="molecule type" value="Genomic_DNA"/>
</dbReference>
<evidence type="ECO:0000256" key="1">
    <source>
        <dbReference type="SAM" id="MobiDB-lite"/>
    </source>
</evidence>
<evidence type="ECO:0000313" key="3">
    <source>
        <dbReference type="Proteomes" id="UP000758155"/>
    </source>
</evidence>
<accession>A0A9P5C5E3</accession>